<dbReference type="AlphaFoldDB" id="A0A1I7EP28"/>
<evidence type="ECO:0000313" key="1">
    <source>
        <dbReference type="EMBL" id="SFU25671.1"/>
    </source>
</evidence>
<name>A0A1I7EP28_9BURK</name>
<protein>
    <submittedName>
        <fullName evidence="1">Uncharacterized protein</fullName>
    </submittedName>
</protein>
<accession>A0A1I7EP28</accession>
<proteinExistence type="predicted"/>
<dbReference type="Proteomes" id="UP000198844">
    <property type="component" value="Unassembled WGS sequence"/>
</dbReference>
<reference evidence="1 2" key="1">
    <citation type="submission" date="2016-10" db="EMBL/GenBank/DDBJ databases">
        <authorList>
            <person name="de Groot N.N."/>
        </authorList>
    </citation>
    <scope>NUCLEOTIDE SEQUENCE [LARGE SCALE GENOMIC DNA]</scope>
    <source>
        <strain evidence="1 2">LMG 27731</strain>
    </source>
</reference>
<organism evidence="1 2">
    <name type="scientific">Paraburkholderia aspalathi</name>
    <dbReference type="NCBI Taxonomy" id="1324617"/>
    <lineage>
        <taxon>Bacteria</taxon>
        <taxon>Pseudomonadati</taxon>
        <taxon>Pseudomonadota</taxon>
        <taxon>Betaproteobacteria</taxon>
        <taxon>Burkholderiales</taxon>
        <taxon>Burkholderiaceae</taxon>
        <taxon>Paraburkholderia</taxon>
    </lineage>
</organism>
<dbReference type="EMBL" id="FPBH01000039">
    <property type="protein sequence ID" value="SFU25671.1"/>
    <property type="molecule type" value="Genomic_DNA"/>
</dbReference>
<gene>
    <name evidence="1" type="ORF">SAMN05192563_103975</name>
</gene>
<evidence type="ECO:0000313" key="2">
    <source>
        <dbReference type="Proteomes" id="UP000198844"/>
    </source>
</evidence>
<sequence>MPSSPHPDTNAHAELLTFLVVSQLLMRQVARRWLTVGQVVESTHLWLRSHGDCIDWLERIELAGRAQGLAESMTQIEGVTFKAGALRRAFLGCGRQDYRSPAAARIYSVCVDFVIDRNAARSGARLDSQYAPSGRYHRFRRELPKTRICVINIGRANAIYG</sequence>